<dbReference type="InterPro" id="IPR011059">
    <property type="entry name" value="Metal-dep_hydrolase_composite"/>
</dbReference>
<reference evidence="3 4" key="1">
    <citation type="submission" date="2019-08" db="EMBL/GenBank/DDBJ databases">
        <title>Archaea genome.</title>
        <authorList>
            <person name="Kajale S."/>
            <person name="Shouche Y."/>
            <person name="Deshpande N."/>
            <person name="Sharma A."/>
        </authorList>
    </citation>
    <scope>NUCLEOTIDE SEQUENCE [LARGE SCALE GENOMIC DNA]</scope>
    <source>
        <strain evidence="3 4">ESP3B_9</strain>
    </source>
</reference>
<dbReference type="Gene3D" id="3.10.310.70">
    <property type="match status" value="1"/>
</dbReference>
<sequence length="547" mass="59177">MTAAADLLVTNAEIHSLANPDDVCEAMAVRDGEIVRLGNTYEIEFLEGVETDVIDCGGRVVLPGFVDAHTHLEQLGQHLVHADLSSADSADDCLELLAAEAERTDDGDEGDSNDGREWILGFGYDESEWDDPAAGRLTREQLDAVSEDRPVAALRVDLHTASLNSVAIEYLAEEMPDDDLECEAGQPTGVAVEDAAAAVRREITADRATMCEVLEAATAHAVERGVTCVHDKIRGSTAPQVYREMAADGALPLRVRIDYWSDHLESLVDVGLGTNDGDALVETGAIKSFSDGSIGSRTAKLRVPYADLDVAPDGDGPDDDRAGEETAGDRGYATGQWMVDPTDLAALVEHADGAGYQLSVHAIGDEAVEETLSALERTDDPAGARHRIEHLELATDDHLERMAEAGIVASMQPNFHRWADDGGLYDRRIGKRRRRRTNRLRRVLEAGVPLAFGSDCMPLDPLFGVHHAVNAPTEAQRLSVTEALRAYTRGGAYAGFDEDRFGTLAVGNRGDFVVLEESPWDRPERIDEIEVVTTAVDGDVVFDERDG</sequence>
<proteinExistence type="predicted"/>
<dbReference type="RefSeq" id="WP_149081370.1">
    <property type="nucleotide sequence ID" value="NZ_VTAW01000011.1"/>
</dbReference>
<evidence type="ECO:0000313" key="4">
    <source>
        <dbReference type="Proteomes" id="UP000324104"/>
    </source>
</evidence>
<comment type="caution">
    <text evidence="3">The sequence shown here is derived from an EMBL/GenBank/DDBJ whole genome shotgun (WGS) entry which is preliminary data.</text>
</comment>
<feature type="compositionally biased region" description="Basic and acidic residues" evidence="1">
    <location>
        <begin position="319"/>
        <end position="328"/>
    </location>
</feature>
<name>A0A5D5ALZ2_9EURY</name>
<dbReference type="InterPro" id="IPR032466">
    <property type="entry name" value="Metal_Hydrolase"/>
</dbReference>
<dbReference type="PANTHER" id="PTHR22642:SF2">
    <property type="entry name" value="PROTEIN LONG AFTER FAR-RED 3"/>
    <property type="match status" value="1"/>
</dbReference>
<gene>
    <name evidence="3" type="ORF">FYC77_10035</name>
</gene>
<keyword evidence="3" id="KW-0378">Hydrolase</keyword>
<dbReference type="SUPFAM" id="SSF51338">
    <property type="entry name" value="Composite domain of metallo-dependent hydrolases"/>
    <property type="match status" value="1"/>
</dbReference>
<dbReference type="Gene3D" id="3.20.20.140">
    <property type="entry name" value="Metal-dependent hydrolases"/>
    <property type="match status" value="1"/>
</dbReference>
<dbReference type="PANTHER" id="PTHR22642">
    <property type="entry name" value="IMIDAZOLONEPROPIONASE"/>
    <property type="match status" value="1"/>
</dbReference>
<dbReference type="AlphaFoldDB" id="A0A5D5ALZ2"/>
<dbReference type="InterPro" id="IPR033932">
    <property type="entry name" value="YtcJ-like"/>
</dbReference>
<keyword evidence="4" id="KW-1185">Reference proteome</keyword>
<dbReference type="InterPro" id="IPR013108">
    <property type="entry name" value="Amidohydro_3"/>
</dbReference>
<dbReference type="Gene3D" id="2.30.40.10">
    <property type="entry name" value="Urease, subunit C, domain 1"/>
    <property type="match status" value="1"/>
</dbReference>
<dbReference type="CDD" id="cd01300">
    <property type="entry name" value="YtcJ_like"/>
    <property type="match status" value="1"/>
</dbReference>
<dbReference type="EMBL" id="VTAW01000011">
    <property type="protein sequence ID" value="TYT62033.1"/>
    <property type="molecule type" value="Genomic_DNA"/>
</dbReference>
<feature type="domain" description="Amidohydrolase 3" evidence="2">
    <location>
        <begin position="52"/>
        <end position="542"/>
    </location>
</feature>
<dbReference type="GO" id="GO:0016810">
    <property type="term" value="F:hydrolase activity, acting on carbon-nitrogen (but not peptide) bonds"/>
    <property type="evidence" value="ECO:0007669"/>
    <property type="project" value="InterPro"/>
</dbReference>
<accession>A0A5D5ALZ2</accession>
<evidence type="ECO:0000256" key="1">
    <source>
        <dbReference type="SAM" id="MobiDB-lite"/>
    </source>
</evidence>
<organism evidence="3 4">
    <name type="scientific">Natrialba swarupiae</name>
    <dbReference type="NCBI Taxonomy" id="2448032"/>
    <lineage>
        <taxon>Archaea</taxon>
        <taxon>Methanobacteriati</taxon>
        <taxon>Methanobacteriota</taxon>
        <taxon>Stenosarchaea group</taxon>
        <taxon>Halobacteria</taxon>
        <taxon>Halobacteriales</taxon>
        <taxon>Natrialbaceae</taxon>
        <taxon>Natrialba</taxon>
    </lineage>
</organism>
<evidence type="ECO:0000259" key="2">
    <source>
        <dbReference type="Pfam" id="PF07969"/>
    </source>
</evidence>
<feature type="region of interest" description="Disordered" evidence="1">
    <location>
        <begin position="308"/>
        <end position="335"/>
    </location>
</feature>
<dbReference type="SUPFAM" id="SSF51556">
    <property type="entry name" value="Metallo-dependent hydrolases"/>
    <property type="match status" value="1"/>
</dbReference>
<dbReference type="Pfam" id="PF07969">
    <property type="entry name" value="Amidohydro_3"/>
    <property type="match status" value="1"/>
</dbReference>
<evidence type="ECO:0000313" key="3">
    <source>
        <dbReference type="EMBL" id="TYT62033.1"/>
    </source>
</evidence>
<dbReference type="Proteomes" id="UP000324104">
    <property type="component" value="Unassembled WGS sequence"/>
</dbReference>
<protein>
    <submittedName>
        <fullName evidence="3">Amidohydrolase</fullName>
    </submittedName>
</protein>